<gene>
    <name evidence="1" type="ORF">niasHT_003915</name>
</gene>
<dbReference type="AlphaFoldDB" id="A0ABD2LV59"/>
<organism evidence="1 2">
    <name type="scientific">Heterodera trifolii</name>
    <dbReference type="NCBI Taxonomy" id="157864"/>
    <lineage>
        <taxon>Eukaryota</taxon>
        <taxon>Metazoa</taxon>
        <taxon>Ecdysozoa</taxon>
        <taxon>Nematoda</taxon>
        <taxon>Chromadorea</taxon>
        <taxon>Rhabditida</taxon>
        <taxon>Tylenchina</taxon>
        <taxon>Tylenchomorpha</taxon>
        <taxon>Tylenchoidea</taxon>
        <taxon>Heteroderidae</taxon>
        <taxon>Heteroderinae</taxon>
        <taxon>Heterodera</taxon>
    </lineage>
</organism>
<dbReference type="EMBL" id="JBICBT010000258">
    <property type="protein sequence ID" value="KAL3119132.1"/>
    <property type="molecule type" value="Genomic_DNA"/>
</dbReference>
<name>A0ABD2LV59_9BILA</name>
<proteinExistence type="predicted"/>
<accession>A0ABD2LV59</accession>
<evidence type="ECO:0000313" key="1">
    <source>
        <dbReference type="EMBL" id="KAL3119132.1"/>
    </source>
</evidence>
<evidence type="ECO:0000313" key="2">
    <source>
        <dbReference type="Proteomes" id="UP001620626"/>
    </source>
</evidence>
<keyword evidence="2" id="KW-1185">Reference proteome</keyword>
<sequence>MPLMRNDGMAGECQAKDGTPIGRGHLLTELADQTNAFNALGTEVMRRVVSIDSIEDIEKVGPSLVPGLRLSARLAIRLRHQLSPIRLGDPLFEVLQFLSRKTLFDCVQLVNRRMHAIVRQRDSLWPRFIFHRLQMFGDDELKRTAKMFLFKNAIQLKAPPAELSSIFTSLPSKIKLDSSDQNLLAQSVQLVAHHSGNPDNGSPANVYFFIDVDEFDEDEEEKDADDEKRRNHRRNGTKFFFRLPNPLRTKMALSNCVWLFREFSKAHFESVLFEVYRPSDALRLLLSQFDHFRPKMRSLPLLCRSLQSFHPFSVHFLQNFVRPAERVSVWDMLGTVGFFCYLVNGQRTEFSVQKADENGTLNDGKRMPDRFSAWGFVPQSVAIPSTDSFDSDTAEMPFFDALIQFARLTKCPNKIVRRISLNFKHRPSPWPRILPGMRLIGRTQTFQVDEEAEEGEDEAKESVEMSYRLNGLTNSAKFEVRVECEPGKVNEEMYSFELIREEES</sequence>
<dbReference type="Proteomes" id="UP001620626">
    <property type="component" value="Unassembled WGS sequence"/>
</dbReference>
<protein>
    <recommendedName>
        <fullName evidence="3">F-box domain-containing protein</fullName>
    </recommendedName>
</protein>
<reference evidence="1 2" key="1">
    <citation type="submission" date="2024-10" db="EMBL/GenBank/DDBJ databases">
        <authorList>
            <person name="Kim D."/>
        </authorList>
    </citation>
    <scope>NUCLEOTIDE SEQUENCE [LARGE SCALE GENOMIC DNA]</scope>
    <source>
        <strain evidence="1">BH-2024</strain>
    </source>
</reference>
<comment type="caution">
    <text evidence="1">The sequence shown here is derived from an EMBL/GenBank/DDBJ whole genome shotgun (WGS) entry which is preliminary data.</text>
</comment>
<evidence type="ECO:0008006" key="3">
    <source>
        <dbReference type="Google" id="ProtNLM"/>
    </source>
</evidence>